<evidence type="ECO:0000313" key="4">
    <source>
        <dbReference type="Proteomes" id="UP001432000"/>
    </source>
</evidence>
<sequence>MVRLSGTNPLNVMARKYRQFCRSYRRVLFPFLAFMLIAYCSSVFVAYVYDGKPSGATGDALAALVCLLGVVTLCSPRVQPWQHAVALACLVIAPLITAVTHDQLAALPWSLIPLIMVSMYIRGVCPTVSTARGLCLTIAALAVAALALSPAEAPFLWFLLWPACIIATAEIFGSLAGSLLDAVLRDPLTSVWNRAGAAHAASDLIKQAEIHDEEVTVIILDVNELDMAEVSGGTSARRQRLIDLIDAWRALLPSSAVLARLAGKEFIAIVRGARSQTHLLAHPLTTGHAVPVSFGIATGPAEPDALTGLLLQADSDLYRRRAAHR</sequence>
<dbReference type="RefSeq" id="WP_338893557.1">
    <property type="nucleotide sequence ID" value="NZ_CP147846.1"/>
</dbReference>
<evidence type="ECO:0000313" key="3">
    <source>
        <dbReference type="EMBL" id="WXG71780.1"/>
    </source>
</evidence>
<dbReference type="Proteomes" id="UP001432000">
    <property type="component" value="Chromosome"/>
</dbReference>
<keyword evidence="3" id="KW-0548">Nucleotidyltransferase</keyword>
<reference evidence="3 4" key="1">
    <citation type="submission" date="2024-03" db="EMBL/GenBank/DDBJ databases">
        <title>Natural products discovery in diverse microorganisms through a two-stage MS feature dereplication strategy.</title>
        <authorList>
            <person name="Zhang R."/>
        </authorList>
    </citation>
    <scope>NUCLEOTIDE SEQUENCE [LARGE SCALE GENOMIC DNA]</scope>
    <source>
        <strain evidence="3 4">18930</strain>
    </source>
</reference>
<dbReference type="GO" id="GO:0052621">
    <property type="term" value="F:diguanylate cyclase activity"/>
    <property type="evidence" value="ECO:0007669"/>
    <property type="project" value="UniProtKB-EC"/>
</dbReference>
<feature type="transmembrane region" description="Helical" evidence="1">
    <location>
        <begin position="27"/>
        <end position="49"/>
    </location>
</feature>
<evidence type="ECO:0000259" key="2">
    <source>
        <dbReference type="PROSITE" id="PS50887"/>
    </source>
</evidence>
<gene>
    <name evidence="3" type="ORF">WDS16_20835</name>
</gene>
<evidence type="ECO:0000256" key="1">
    <source>
        <dbReference type="SAM" id="Phobius"/>
    </source>
</evidence>
<dbReference type="InterPro" id="IPR000160">
    <property type="entry name" value="GGDEF_dom"/>
</dbReference>
<proteinExistence type="predicted"/>
<keyword evidence="4" id="KW-1185">Reference proteome</keyword>
<dbReference type="InterPro" id="IPR043128">
    <property type="entry name" value="Rev_trsase/Diguanyl_cyclase"/>
</dbReference>
<name>A0ABZ2PU34_9NOCA</name>
<dbReference type="SUPFAM" id="SSF55073">
    <property type="entry name" value="Nucleotide cyclase"/>
    <property type="match status" value="1"/>
</dbReference>
<protein>
    <submittedName>
        <fullName evidence="3">Diguanylate cyclase</fullName>
        <ecNumber evidence="3">2.7.7.65</ecNumber>
    </submittedName>
</protein>
<feature type="transmembrane region" description="Helical" evidence="1">
    <location>
        <begin position="133"/>
        <end position="151"/>
    </location>
</feature>
<keyword evidence="1" id="KW-1133">Transmembrane helix</keyword>
<dbReference type="Gene3D" id="3.30.70.270">
    <property type="match status" value="1"/>
</dbReference>
<feature type="transmembrane region" description="Helical" evidence="1">
    <location>
        <begin position="105"/>
        <end position="121"/>
    </location>
</feature>
<dbReference type="Pfam" id="PF00990">
    <property type="entry name" value="GGDEF"/>
    <property type="match status" value="1"/>
</dbReference>
<dbReference type="EMBL" id="CP147846">
    <property type="protein sequence ID" value="WXG71780.1"/>
    <property type="molecule type" value="Genomic_DNA"/>
</dbReference>
<keyword evidence="3" id="KW-0808">Transferase</keyword>
<keyword evidence="1" id="KW-0472">Membrane</keyword>
<dbReference type="EC" id="2.7.7.65" evidence="3"/>
<dbReference type="SMART" id="SM00267">
    <property type="entry name" value="GGDEF"/>
    <property type="match status" value="1"/>
</dbReference>
<feature type="transmembrane region" description="Helical" evidence="1">
    <location>
        <begin position="55"/>
        <end position="74"/>
    </location>
</feature>
<dbReference type="InterPro" id="IPR029787">
    <property type="entry name" value="Nucleotide_cyclase"/>
</dbReference>
<feature type="domain" description="GGDEF" evidence="2">
    <location>
        <begin position="213"/>
        <end position="325"/>
    </location>
</feature>
<dbReference type="PROSITE" id="PS50887">
    <property type="entry name" value="GGDEF"/>
    <property type="match status" value="1"/>
</dbReference>
<organism evidence="3 4">
    <name type="scientific">Rhodococcus sovatensis</name>
    <dbReference type="NCBI Taxonomy" id="1805840"/>
    <lineage>
        <taxon>Bacteria</taxon>
        <taxon>Bacillati</taxon>
        <taxon>Actinomycetota</taxon>
        <taxon>Actinomycetes</taxon>
        <taxon>Mycobacteriales</taxon>
        <taxon>Nocardiaceae</taxon>
        <taxon>Rhodococcus</taxon>
    </lineage>
</organism>
<feature type="transmembrane region" description="Helical" evidence="1">
    <location>
        <begin position="157"/>
        <end position="184"/>
    </location>
</feature>
<feature type="transmembrane region" description="Helical" evidence="1">
    <location>
        <begin position="81"/>
        <end position="99"/>
    </location>
</feature>
<accession>A0ABZ2PU34</accession>
<keyword evidence="1" id="KW-0812">Transmembrane</keyword>